<evidence type="ECO:0000313" key="1">
    <source>
        <dbReference type="EMBL" id="MBL4954622.1"/>
    </source>
</evidence>
<evidence type="ECO:0008006" key="3">
    <source>
        <dbReference type="Google" id="ProtNLM"/>
    </source>
</evidence>
<keyword evidence="2" id="KW-1185">Reference proteome</keyword>
<proteinExistence type="predicted"/>
<dbReference type="EMBL" id="JAESWB010000360">
    <property type="protein sequence ID" value="MBL4954622.1"/>
    <property type="molecule type" value="Genomic_DNA"/>
</dbReference>
<protein>
    <recommendedName>
        <fullName evidence="3">DUF3301 domain-containing protein</fullName>
    </recommendedName>
</protein>
<dbReference type="Proteomes" id="UP000623967">
    <property type="component" value="Unassembled WGS sequence"/>
</dbReference>
<gene>
    <name evidence="1" type="ORF">JK635_20910</name>
</gene>
<feature type="non-terminal residue" evidence="1">
    <location>
        <position position="92"/>
    </location>
</feature>
<organism evidence="1 2">
    <name type="scientific">Neobacillus paridis</name>
    <dbReference type="NCBI Taxonomy" id="2803862"/>
    <lineage>
        <taxon>Bacteria</taxon>
        <taxon>Bacillati</taxon>
        <taxon>Bacillota</taxon>
        <taxon>Bacilli</taxon>
        <taxon>Bacillales</taxon>
        <taxon>Bacillaceae</taxon>
        <taxon>Neobacillus</taxon>
    </lineage>
</organism>
<accession>A0ABS1TTH4</accession>
<reference evidence="1 2" key="1">
    <citation type="submission" date="2021-01" db="EMBL/GenBank/DDBJ databases">
        <title>Genome public.</title>
        <authorList>
            <person name="Liu C."/>
            <person name="Sun Q."/>
        </authorList>
    </citation>
    <scope>NUCLEOTIDE SEQUENCE [LARGE SCALE GENOMIC DNA]</scope>
    <source>
        <strain evidence="1 2">YIM B02564</strain>
    </source>
</reference>
<name>A0ABS1TTH4_9BACI</name>
<evidence type="ECO:0000313" key="2">
    <source>
        <dbReference type="Proteomes" id="UP000623967"/>
    </source>
</evidence>
<comment type="caution">
    <text evidence="1">The sequence shown here is derived from an EMBL/GenBank/DDBJ whole genome shotgun (WGS) entry which is preliminary data.</text>
</comment>
<sequence length="92" mass="10202">MDIVLLELVLWAGLICFLWVMKDSLGKIESELERSATQKAAGKEFHGKDLARADRLSDPIGRLGDATIYRFAIIDGHAYEFDHVAASKDAPL</sequence>